<dbReference type="SUPFAM" id="SSF103515">
    <property type="entry name" value="Autotransporter"/>
    <property type="match status" value="1"/>
</dbReference>
<dbReference type="EMBL" id="QFYQ01000001">
    <property type="protein sequence ID" value="RAK54156.1"/>
    <property type="molecule type" value="Genomic_DNA"/>
</dbReference>
<evidence type="ECO:0000313" key="4">
    <source>
        <dbReference type="Proteomes" id="UP000249254"/>
    </source>
</evidence>
<feature type="region of interest" description="Disordered" evidence="1">
    <location>
        <begin position="33"/>
        <end position="133"/>
    </location>
</feature>
<accession>A0A328AJA8</accession>
<reference evidence="4" key="1">
    <citation type="submission" date="2018-05" db="EMBL/GenBank/DDBJ databases">
        <authorList>
            <person name="Li X."/>
        </authorList>
    </citation>
    <scope>NUCLEOTIDE SEQUENCE [LARGE SCALE GENOMIC DNA]</scope>
    <source>
        <strain evidence="4">LX32</strain>
    </source>
</reference>
<keyword evidence="4" id="KW-1185">Reference proteome</keyword>
<name>A0A328AJA8_9CAUL</name>
<feature type="compositionally biased region" description="Low complexity" evidence="1">
    <location>
        <begin position="108"/>
        <end position="118"/>
    </location>
</feature>
<dbReference type="Proteomes" id="UP000249254">
    <property type="component" value="Unassembled WGS sequence"/>
</dbReference>
<proteinExistence type="predicted"/>
<evidence type="ECO:0000313" key="3">
    <source>
        <dbReference type="EMBL" id="RAK54156.1"/>
    </source>
</evidence>
<comment type="caution">
    <text evidence="3">The sequence shown here is derived from an EMBL/GenBank/DDBJ whole genome shotgun (WGS) entry which is preliminary data.</text>
</comment>
<dbReference type="Gene3D" id="2.40.128.130">
    <property type="entry name" value="Autotransporter beta-domain"/>
    <property type="match status" value="1"/>
</dbReference>
<keyword evidence="2" id="KW-0732">Signal</keyword>
<organism evidence="3 4">
    <name type="scientific">Phenylobacterium soli</name>
    <dbReference type="NCBI Taxonomy" id="2170551"/>
    <lineage>
        <taxon>Bacteria</taxon>
        <taxon>Pseudomonadati</taxon>
        <taxon>Pseudomonadota</taxon>
        <taxon>Alphaproteobacteria</taxon>
        <taxon>Caulobacterales</taxon>
        <taxon>Caulobacteraceae</taxon>
        <taxon>Phenylobacterium</taxon>
    </lineage>
</organism>
<dbReference type="InterPro" id="IPR036709">
    <property type="entry name" value="Autotransporte_beta_dom_sf"/>
</dbReference>
<gene>
    <name evidence="3" type="ORF">DJ017_06295</name>
</gene>
<dbReference type="GO" id="GO:0006878">
    <property type="term" value="P:intracellular copper ion homeostasis"/>
    <property type="evidence" value="ECO:0007669"/>
    <property type="project" value="InterPro"/>
</dbReference>
<evidence type="ECO:0000256" key="1">
    <source>
        <dbReference type="SAM" id="MobiDB-lite"/>
    </source>
</evidence>
<feature type="signal peptide" evidence="2">
    <location>
        <begin position="1"/>
        <end position="21"/>
    </location>
</feature>
<dbReference type="GO" id="GO:0005507">
    <property type="term" value="F:copper ion binding"/>
    <property type="evidence" value="ECO:0007669"/>
    <property type="project" value="InterPro"/>
</dbReference>
<protein>
    <submittedName>
        <fullName evidence="3">Copper resistance protein CopB</fullName>
    </submittedName>
</protein>
<evidence type="ECO:0000256" key="2">
    <source>
        <dbReference type="SAM" id="SignalP"/>
    </source>
</evidence>
<dbReference type="InterPro" id="IPR007939">
    <property type="entry name" value="Cu-R_B_prcur"/>
</dbReference>
<dbReference type="Pfam" id="PF05275">
    <property type="entry name" value="CopB"/>
    <property type="match status" value="1"/>
</dbReference>
<sequence length="361" mass="38754">MIRPVLLALVSSFVLASVANAQPMDPNMPGMAMPKTPAKAKPAAKRKAPATPANPHAGHDMSTMPPAQPAMPKAGGETADPHAGHTMSTPAALGAAAESPHAGDEMPAEAAPAEEAIPQTPPPPPPTDHAADRDYDPAAMAAARTLLQHEHGDVRYSKVIAKLAEYQSRSGPDGYRWDGQASFGGDVNRLVFKSEGEGTRGEGVEAAELQALYSRAITPFWNLQAGVRQDFKPHDRTYATVGVEGLAPYWLDVEGALFVSTQGEVLARAEGTYDLRLTQRWILQPRAELNFAGQDTRATRTGSGLSNAELGLRLRYEIRREFAPYIGVSYDRRFGKTADYARAAGEDPEATSFVVGLRAWF</sequence>
<dbReference type="GO" id="GO:0009279">
    <property type="term" value="C:cell outer membrane"/>
    <property type="evidence" value="ECO:0007669"/>
    <property type="project" value="InterPro"/>
</dbReference>
<feature type="chain" id="PRO_5016285817" evidence="2">
    <location>
        <begin position="22"/>
        <end position="361"/>
    </location>
</feature>
<dbReference type="RefSeq" id="WP_111527907.1">
    <property type="nucleotide sequence ID" value="NZ_JBHRSG010000002.1"/>
</dbReference>
<dbReference type="OrthoDB" id="9778934at2"/>
<dbReference type="AlphaFoldDB" id="A0A328AJA8"/>